<gene>
    <name evidence="6" type="ORF">NEMBOFW57_007854</name>
</gene>
<dbReference type="Proteomes" id="UP001197093">
    <property type="component" value="Unassembled WGS sequence"/>
</dbReference>
<evidence type="ECO:0000256" key="4">
    <source>
        <dbReference type="ARBA" id="ARBA00023004"/>
    </source>
</evidence>
<evidence type="ECO:0000313" key="6">
    <source>
        <dbReference type="EMBL" id="KAG7288323.1"/>
    </source>
</evidence>
<comment type="similarity">
    <text evidence="1">Belongs to the indoleamine 2,3-dioxygenase family.</text>
</comment>
<keyword evidence="4" id="KW-0408">Iron</keyword>
<sequence>MSTSIRHSNVHQSPCARVIARAEKTNQANGHENQGFLSYRSGFMPAQQPLTALPPTHQAWDDLATALPQLLRDQTLRDSVNAMPELPAHDKSLPDAYLHRASTVLSIVAHAYVHADMGGPTELPACVQRPWDTVSKRLGRDMPCLTYIDLIVYNWKHLNPADEEFRVENLSLLVPTVNNAEENVFYLTQAEILSRATPLLGGVVDAQRAVLNDDAAGLKSALAAMGETLSGIGRKTLMKIAPNPTHATHVDPVVWAKSVAPLAVPLRADVPGPGGTASPLFHMMDAFIGRRAYDARLGEEAQRIRAAYPPHWRDVVAAAGEVDVAAFVASAKEPGLTALWEGLKEKYRGSMGLLGMHRRKVFAYLPMAFKVGRSATIAGFKGEMAEEEWLTVHRELEKSRQERYCGGEPVTAPQAAASQLKAGKLLAELGIIPIIFVIQALVRYVVSLVAAMGTFGSSKSQARRPSSKTYAISTLVEHSNSAVGFWFAAKGRVYDASKYLRAHPGGDKIIVSCSGRDATADLSAVSHFQEPVIAEKLARFVIGNLDVRQFASLALRELYDFSVAMAYKMSDLHATFANDMTFVEGKLTSEEEPGAMTAQKQRFLATMQERVGTQYVPAMASHAAAVANSGASNTAERFDALRKGREGSSPTTEQASETLEACKAQAVRLLKTLESVPVSAEVLSSSQQSAVQHALERIAGLLESLVR</sequence>
<dbReference type="InterPro" id="IPR037217">
    <property type="entry name" value="Trp/Indoleamine_2_3_dOase-like"/>
</dbReference>
<organism evidence="6 7">
    <name type="scientific">Staphylotrichum longicolle</name>
    <dbReference type="NCBI Taxonomy" id="669026"/>
    <lineage>
        <taxon>Eukaryota</taxon>
        <taxon>Fungi</taxon>
        <taxon>Dikarya</taxon>
        <taxon>Ascomycota</taxon>
        <taxon>Pezizomycotina</taxon>
        <taxon>Sordariomycetes</taxon>
        <taxon>Sordariomycetidae</taxon>
        <taxon>Sordariales</taxon>
        <taxon>Chaetomiaceae</taxon>
        <taxon>Staphylotrichum</taxon>
    </lineage>
</organism>
<dbReference type="InterPro" id="IPR036400">
    <property type="entry name" value="Cyt_B5-like_heme/steroid_sf"/>
</dbReference>
<dbReference type="InterPro" id="IPR018506">
    <property type="entry name" value="Cyt_B5_heme-BS"/>
</dbReference>
<evidence type="ECO:0000313" key="7">
    <source>
        <dbReference type="Proteomes" id="UP001197093"/>
    </source>
</evidence>
<dbReference type="InterPro" id="IPR000898">
    <property type="entry name" value="Indolamine_dOase"/>
</dbReference>
<evidence type="ECO:0000256" key="1">
    <source>
        <dbReference type="ARBA" id="ARBA00007119"/>
    </source>
</evidence>
<dbReference type="EMBL" id="JAHCVI010000003">
    <property type="protein sequence ID" value="KAG7288323.1"/>
    <property type="molecule type" value="Genomic_DNA"/>
</dbReference>
<dbReference type="Gene3D" id="1.20.58.480">
    <property type="match status" value="1"/>
</dbReference>
<dbReference type="Gene3D" id="3.10.120.10">
    <property type="entry name" value="Cytochrome b5-like heme/steroid binding domain"/>
    <property type="match status" value="1"/>
</dbReference>
<evidence type="ECO:0000259" key="5">
    <source>
        <dbReference type="PROSITE" id="PS50255"/>
    </source>
</evidence>
<evidence type="ECO:0000256" key="3">
    <source>
        <dbReference type="ARBA" id="ARBA00022723"/>
    </source>
</evidence>
<proteinExistence type="inferred from homology"/>
<dbReference type="Pfam" id="PF00173">
    <property type="entry name" value="Cyt-b5"/>
    <property type="match status" value="1"/>
</dbReference>
<feature type="domain" description="Cytochrome b5 heme-binding" evidence="5">
    <location>
        <begin position="467"/>
        <end position="546"/>
    </location>
</feature>
<keyword evidence="7" id="KW-1185">Reference proteome</keyword>
<evidence type="ECO:0000256" key="2">
    <source>
        <dbReference type="ARBA" id="ARBA00022617"/>
    </source>
</evidence>
<dbReference type="SUPFAM" id="SSF140959">
    <property type="entry name" value="Indolic compounds 2,3-dioxygenase-like"/>
    <property type="match status" value="1"/>
</dbReference>
<dbReference type="PROSITE" id="PS50255">
    <property type="entry name" value="CYTOCHROME_B5_2"/>
    <property type="match status" value="1"/>
</dbReference>
<dbReference type="PROSITE" id="PS00191">
    <property type="entry name" value="CYTOCHROME_B5_1"/>
    <property type="match status" value="1"/>
</dbReference>
<dbReference type="GO" id="GO:0046872">
    <property type="term" value="F:metal ion binding"/>
    <property type="evidence" value="ECO:0007669"/>
    <property type="project" value="UniProtKB-KW"/>
</dbReference>
<dbReference type="GO" id="GO:0034354">
    <property type="term" value="P:'de novo' NAD+ biosynthetic process from L-tryptophan"/>
    <property type="evidence" value="ECO:0007669"/>
    <property type="project" value="TreeGrafter"/>
</dbReference>
<dbReference type="InterPro" id="IPR001199">
    <property type="entry name" value="Cyt_B5-like_heme/steroid-bd"/>
</dbReference>
<accession>A0AAD4EZX2</accession>
<dbReference type="GO" id="GO:0005737">
    <property type="term" value="C:cytoplasm"/>
    <property type="evidence" value="ECO:0007669"/>
    <property type="project" value="TreeGrafter"/>
</dbReference>
<dbReference type="GO" id="GO:0019441">
    <property type="term" value="P:L-tryptophan catabolic process to kynurenine"/>
    <property type="evidence" value="ECO:0007669"/>
    <property type="project" value="InterPro"/>
</dbReference>
<comment type="caution">
    <text evidence="6">The sequence shown here is derived from an EMBL/GenBank/DDBJ whole genome shotgun (WGS) entry which is preliminary data.</text>
</comment>
<protein>
    <recommendedName>
        <fullName evidence="5">Cytochrome b5 heme-binding domain-containing protein</fullName>
    </recommendedName>
</protein>
<dbReference type="SMART" id="SM01117">
    <property type="entry name" value="Cyt-b5"/>
    <property type="match status" value="1"/>
</dbReference>
<dbReference type="PANTHER" id="PTHR28657">
    <property type="entry name" value="INDOLEAMINE 2,3-DIOXYGENASE"/>
    <property type="match status" value="1"/>
</dbReference>
<keyword evidence="3" id="KW-0479">Metal-binding</keyword>
<keyword evidence="2" id="KW-0349">Heme</keyword>
<dbReference type="AlphaFoldDB" id="A0AAD4EZX2"/>
<dbReference type="PANTHER" id="PTHR28657:SF5">
    <property type="entry name" value="INDOLEAMINE 2,3-DIOXYGENASE"/>
    <property type="match status" value="1"/>
</dbReference>
<name>A0AAD4EZX2_9PEZI</name>
<dbReference type="GO" id="GO:0033754">
    <property type="term" value="F:indoleamine 2,3-dioxygenase activity"/>
    <property type="evidence" value="ECO:0007669"/>
    <property type="project" value="TreeGrafter"/>
</dbReference>
<dbReference type="Pfam" id="PF01231">
    <property type="entry name" value="IDO"/>
    <property type="match status" value="1"/>
</dbReference>
<dbReference type="GO" id="GO:0020037">
    <property type="term" value="F:heme binding"/>
    <property type="evidence" value="ECO:0007669"/>
    <property type="project" value="InterPro"/>
</dbReference>
<reference evidence="6" key="1">
    <citation type="submission" date="2023-02" db="EMBL/GenBank/DDBJ databases">
        <authorList>
            <person name="Palmer J.M."/>
        </authorList>
    </citation>
    <scope>NUCLEOTIDE SEQUENCE</scope>
    <source>
        <strain evidence="6">FW57</strain>
    </source>
</reference>
<dbReference type="SUPFAM" id="SSF55856">
    <property type="entry name" value="Cytochrome b5-like heme/steroid binding domain"/>
    <property type="match status" value="1"/>
</dbReference>